<evidence type="ECO:0000313" key="3">
    <source>
        <dbReference type="Proteomes" id="UP000183567"/>
    </source>
</evidence>
<feature type="region of interest" description="Disordered" evidence="1">
    <location>
        <begin position="1"/>
        <end position="60"/>
    </location>
</feature>
<evidence type="ECO:0000313" key="2">
    <source>
        <dbReference type="EMBL" id="OJA08509.1"/>
    </source>
</evidence>
<dbReference type="Proteomes" id="UP000183567">
    <property type="component" value="Unassembled WGS sequence"/>
</dbReference>
<evidence type="ECO:0000256" key="1">
    <source>
        <dbReference type="SAM" id="MobiDB-lite"/>
    </source>
</evidence>
<gene>
    <name evidence="2" type="ORF">AZE42_09196</name>
</gene>
<keyword evidence="3" id="KW-1185">Reference proteome</keyword>
<dbReference type="AlphaFoldDB" id="A0A1J8PHS0"/>
<dbReference type="EMBL" id="LVVM01006282">
    <property type="protein sequence ID" value="OJA08509.1"/>
    <property type="molecule type" value="Genomic_DNA"/>
</dbReference>
<comment type="caution">
    <text evidence="2">The sequence shown here is derived from an EMBL/GenBank/DDBJ whole genome shotgun (WGS) entry which is preliminary data.</text>
</comment>
<feature type="compositionally biased region" description="Polar residues" evidence="1">
    <location>
        <begin position="50"/>
        <end position="60"/>
    </location>
</feature>
<proteinExistence type="predicted"/>
<name>A0A1J8PHS0_9AGAM</name>
<reference evidence="2 3" key="1">
    <citation type="submission" date="2016-03" db="EMBL/GenBank/DDBJ databases">
        <title>Comparative genomics of the ectomycorrhizal sister species Rhizopogon vinicolor and Rhizopogon vesiculosus (Basidiomycota: Boletales) reveals a divergence of the mating type B locus.</title>
        <authorList>
            <person name="Mujic A.B."/>
            <person name="Kuo A."/>
            <person name="Tritt A."/>
            <person name="Lipzen A."/>
            <person name="Chen C."/>
            <person name="Johnson J."/>
            <person name="Sharma A."/>
            <person name="Barry K."/>
            <person name="Grigoriev I.V."/>
            <person name="Spatafora J.W."/>
        </authorList>
    </citation>
    <scope>NUCLEOTIDE SEQUENCE [LARGE SCALE GENOMIC DNA]</scope>
    <source>
        <strain evidence="2 3">AM-OR11-056</strain>
    </source>
</reference>
<organism evidence="2 3">
    <name type="scientific">Rhizopogon vesiculosus</name>
    <dbReference type="NCBI Taxonomy" id="180088"/>
    <lineage>
        <taxon>Eukaryota</taxon>
        <taxon>Fungi</taxon>
        <taxon>Dikarya</taxon>
        <taxon>Basidiomycota</taxon>
        <taxon>Agaricomycotina</taxon>
        <taxon>Agaricomycetes</taxon>
        <taxon>Agaricomycetidae</taxon>
        <taxon>Boletales</taxon>
        <taxon>Suillineae</taxon>
        <taxon>Rhizopogonaceae</taxon>
        <taxon>Rhizopogon</taxon>
    </lineage>
</organism>
<sequence length="156" mass="16890">MPELLGKSVPKIICNITPREPGVGEPSRERGEKTGSPGFSPGGGKVDRWSASSGSRRRMNSTAWINEGTAYGAASYTSEVAARGNRDTVTTGVSQSLAQLQARIPLFCKPNSRKPFETALKVLGSVGNIRQHRETYYPESYLRHSGGATLSDQSRY</sequence>
<dbReference type="OrthoDB" id="10568557at2759"/>
<protein>
    <submittedName>
        <fullName evidence="2">Uncharacterized protein</fullName>
    </submittedName>
</protein>
<accession>A0A1J8PHS0</accession>